<keyword evidence="6" id="KW-0067">ATP-binding</keyword>
<keyword evidence="5" id="KW-0418">Kinase</keyword>
<evidence type="ECO:0000256" key="3">
    <source>
        <dbReference type="ARBA" id="ARBA00022679"/>
    </source>
</evidence>
<evidence type="ECO:0000256" key="5">
    <source>
        <dbReference type="ARBA" id="ARBA00022777"/>
    </source>
</evidence>
<proteinExistence type="predicted"/>
<keyword evidence="3" id="KW-0808">Transferase</keyword>
<keyword evidence="2" id="KW-0723">Serine/threonine-protein kinase</keyword>
<reference evidence="10" key="1">
    <citation type="journal article" date="2019" name="Int. J. Syst. Evol. Microbiol.">
        <title>The Global Catalogue of Microorganisms (GCM) 10K type strain sequencing project: providing services to taxonomists for standard genome sequencing and annotation.</title>
        <authorList>
            <consortium name="The Broad Institute Genomics Platform"/>
            <consortium name="The Broad Institute Genome Sequencing Center for Infectious Disease"/>
            <person name="Wu L."/>
            <person name="Ma J."/>
        </authorList>
    </citation>
    <scope>NUCLEOTIDE SEQUENCE [LARGE SCALE GENOMIC DNA]</scope>
    <source>
        <strain evidence="10">JCM 13006</strain>
    </source>
</reference>
<evidence type="ECO:0000256" key="2">
    <source>
        <dbReference type="ARBA" id="ARBA00022527"/>
    </source>
</evidence>
<accession>A0ABP9DA60</accession>
<evidence type="ECO:0000256" key="7">
    <source>
        <dbReference type="SAM" id="Phobius"/>
    </source>
</evidence>
<organism evidence="9 10">
    <name type="scientific">Kitasatospora terrestris</name>
    <dbReference type="NCBI Taxonomy" id="258051"/>
    <lineage>
        <taxon>Bacteria</taxon>
        <taxon>Bacillati</taxon>
        <taxon>Actinomycetota</taxon>
        <taxon>Actinomycetes</taxon>
        <taxon>Kitasatosporales</taxon>
        <taxon>Streptomycetaceae</taxon>
        <taxon>Kitasatospora</taxon>
    </lineage>
</organism>
<dbReference type="RefSeq" id="WP_345694821.1">
    <property type="nucleotide sequence ID" value="NZ_BAABIS010000001.1"/>
</dbReference>
<feature type="domain" description="Protein kinase" evidence="8">
    <location>
        <begin position="11"/>
        <end position="221"/>
    </location>
</feature>
<keyword evidence="7" id="KW-0812">Transmembrane</keyword>
<keyword evidence="7" id="KW-0472">Membrane</keyword>
<dbReference type="EC" id="2.7.11.1" evidence="1"/>
<feature type="transmembrane region" description="Helical" evidence="7">
    <location>
        <begin position="229"/>
        <end position="250"/>
    </location>
</feature>
<name>A0ABP9DA60_9ACTN</name>
<keyword evidence="4" id="KW-0547">Nucleotide-binding</keyword>
<evidence type="ECO:0000259" key="8">
    <source>
        <dbReference type="SMART" id="SM00220"/>
    </source>
</evidence>
<protein>
    <recommendedName>
        <fullName evidence="1">non-specific serine/threonine protein kinase</fullName>
        <ecNumber evidence="1">2.7.11.1</ecNumber>
    </recommendedName>
</protein>
<dbReference type="Proteomes" id="UP001501752">
    <property type="component" value="Unassembled WGS sequence"/>
</dbReference>
<dbReference type="PANTHER" id="PTHR43289:SF6">
    <property type="entry name" value="SERINE_THREONINE-PROTEIN KINASE NEKL-3"/>
    <property type="match status" value="1"/>
</dbReference>
<dbReference type="SMART" id="SM00220">
    <property type="entry name" value="S_TKc"/>
    <property type="match status" value="1"/>
</dbReference>
<dbReference type="InterPro" id="IPR000719">
    <property type="entry name" value="Prot_kinase_dom"/>
</dbReference>
<dbReference type="Gene3D" id="3.30.200.20">
    <property type="entry name" value="Phosphorylase Kinase, domain 1"/>
    <property type="match status" value="1"/>
</dbReference>
<comment type="caution">
    <text evidence="9">The sequence shown here is derived from an EMBL/GenBank/DDBJ whole genome shotgun (WGS) entry which is preliminary data.</text>
</comment>
<dbReference type="InterPro" id="IPR011009">
    <property type="entry name" value="Kinase-like_dom_sf"/>
</dbReference>
<dbReference type="Gene3D" id="1.10.510.10">
    <property type="entry name" value="Transferase(Phosphotransferase) domain 1"/>
    <property type="match status" value="1"/>
</dbReference>
<evidence type="ECO:0000256" key="1">
    <source>
        <dbReference type="ARBA" id="ARBA00012513"/>
    </source>
</evidence>
<dbReference type="SUPFAM" id="SSF56112">
    <property type="entry name" value="Protein kinase-like (PK-like)"/>
    <property type="match status" value="1"/>
</dbReference>
<keyword evidence="10" id="KW-1185">Reference proteome</keyword>
<gene>
    <name evidence="9" type="ORF">GCM10023235_02060</name>
</gene>
<sequence>MEIGSTLGGRYLIQAHLAGEVWAAEDTRSGRRVAVKRLSGPPGPAVRLRHPGIATVLAVGEHDGTPFLAMELLDGYTLDDHLLDGGYDTAQVAHYGAQVADALAVAHRAGASHGRIEPAQLQLTRAGALKILGLGTVPPPHSPDLAALGATLDELLRRPAPPGSPGELGTLISELRNAPAEHDPQLTAAYAARLRRLADEPAPAEPPARLRRPPVARTFWIDRRPGRMLLGRVLAGVILAGLIAVTAYAITVTAA</sequence>
<evidence type="ECO:0000256" key="4">
    <source>
        <dbReference type="ARBA" id="ARBA00022741"/>
    </source>
</evidence>
<dbReference type="PANTHER" id="PTHR43289">
    <property type="entry name" value="MITOGEN-ACTIVATED PROTEIN KINASE KINASE KINASE 20-RELATED"/>
    <property type="match status" value="1"/>
</dbReference>
<keyword evidence="7" id="KW-1133">Transmembrane helix</keyword>
<evidence type="ECO:0000256" key="6">
    <source>
        <dbReference type="ARBA" id="ARBA00022840"/>
    </source>
</evidence>
<evidence type="ECO:0000313" key="10">
    <source>
        <dbReference type="Proteomes" id="UP001501752"/>
    </source>
</evidence>
<dbReference type="EMBL" id="BAABIS010000001">
    <property type="protein sequence ID" value="GAA4831444.1"/>
    <property type="molecule type" value="Genomic_DNA"/>
</dbReference>
<evidence type="ECO:0000313" key="9">
    <source>
        <dbReference type="EMBL" id="GAA4831444.1"/>
    </source>
</evidence>